<dbReference type="OrthoDB" id="3675232at2759"/>
<feature type="region of interest" description="Disordered" evidence="1">
    <location>
        <begin position="306"/>
        <end position="366"/>
    </location>
</feature>
<feature type="compositionally biased region" description="Basic and acidic residues" evidence="1">
    <location>
        <begin position="237"/>
        <end position="247"/>
    </location>
</feature>
<proteinExistence type="predicted"/>
<evidence type="ECO:0000256" key="1">
    <source>
        <dbReference type="SAM" id="MobiDB-lite"/>
    </source>
</evidence>
<feature type="compositionally biased region" description="Polar residues" evidence="1">
    <location>
        <begin position="248"/>
        <end position="259"/>
    </location>
</feature>
<protein>
    <submittedName>
        <fullName evidence="2">Uncharacterized protein</fullName>
    </submittedName>
</protein>
<feature type="compositionally biased region" description="Basic residues" evidence="1">
    <location>
        <begin position="312"/>
        <end position="322"/>
    </location>
</feature>
<dbReference type="EMBL" id="KB908604">
    <property type="protein sequence ID" value="EOA86166.1"/>
    <property type="molecule type" value="Genomic_DNA"/>
</dbReference>
<dbReference type="GeneID" id="19395395"/>
<evidence type="ECO:0000313" key="2">
    <source>
        <dbReference type="EMBL" id="EOA86166.1"/>
    </source>
</evidence>
<feature type="compositionally biased region" description="Basic and acidic residues" evidence="1">
    <location>
        <begin position="264"/>
        <end position="276"/>
    </location>
</feature>
<keyword evidence="3" id="KW-1185">Reference proteome</keyword>
<reference evidence="2 3" key="1">
    <citation type="journal article" date="2012" name="PLoS Pathog.">
        <title>Diverse lifestyles and strategies of plant pathogenesis encoded in the genomes of eighteen Dothideomycetes fungi.</title>
        <authorList>
            <person name="Ohm R.A."/>
            <person name="Feau N."/>
            <person name="Henrissat B."/>
            <person name="Schoch C.L."/>
            <person name="Horwitz B.A."/>
            <person name="Barry K.W."/>
            <person name="Condon B.J."/>
            <person name="Copeland A.C."/>
            <person name="Dhillon B."/>
            <person name="Glaser F."/>
            <person name="Hesse C.N."/>
            <person name="Kosti I."/>
            <person name="LaButti K."/>
            <person name="Lindquist E.A."/>
            <person name="Lucas S."/>
            <person name="Salamov A.A."/>
            <person name="Bradshaw R.E."/>
            <person name="Ciuffetti L."/>
            <person name="Hamelin R.C."/>
            <person name="Kema G.H.J."/>
            <person name="Lawrence C."/>
            <person name="Scott J.A."/>
            <person name="Spatafora J.W."/>
            <person name="Turgeon B.G."/>
            <person name="de Wit P.J.G.M."/>
            <person name="Zhong S."/>
            <person name="Goodwin S.B."/>
            <person name="Grigoriev I.V."/>
        </authorList>
    </citation>
    <scope>NUCLEOTIDE SEQUENCE [LARGE SCALE GENOMIC DNA]</scope>
    <source>
        <strain evidence="3">28A</strain>
    </source>
</reference>
<dbReference type="Proteomes" id="UP000016935">
    <property type="component" value="Unassembled WGS sequence"/>
</dbReference>
<dbReference type="AlphaFoldDB" id="R0IN22"/>
<organism evidence="2 3">
    <name type="scientific">Exserohilum turcicum (strain 28A)</name>
    <name type="common">Northern leaf blight fungus</name>
    <name type="synonym">Setosphaeria turcica</name>
    <dbReference type="NCBI Taxonomy" id="671987"/>
    <lineage>
        <taxon>Eukaryota</taxon>
        <taxon>Fungi</taxon>
        <taxon>Dikarya</taxon>
        <taxon>Ascomycota</taxon>
        <taxon>Pezizomycotina</taxon>
        <taxon>Dothideomycetes</taxon>
        <taxon>Pleosporomycetidae</taxon>
        <taxon>Pleosporales</taxon>
        <taxon>Pleosporineae</taxon>
        <taxon>Pleosporaceae</taxon>
        <taxon>Exserohilum</taxon>
    </lineage>
</organism>
<sequence>MAAVPSNNAFGAHAVSWNLSFPAGNLTAAEILAYAPHWLKSIDVIDRFICHGAHTRHIAAIINEFRRFPEDGIFKPNSTMIMMSYSMRRAGFFKWSVGSHLHFPREFARPDDDLDVTNFRTPRITHPKVLTTSTSQDLASNREYPPVDFKLLAKNIKKHPSGNDALDLARCVQYALQHPDEVWLFPTDFQRLIIHLGGAAPVTPAHFDRQAFARRNHIRFPVSKPALKQSPEDNSDTELKIKIERFDNSTTSGTMSRSATSKKRSADSLDNKETGNKRRSGRLVGKNINFAEDSEFDLLDKDSFASQSAPAAKKRKVSRARRSTNPAADDEDFIAGETEPDDDIADEDDGDLEEPLPPTGSVRGRKAAQKARAGIKSAFVPDRAPHELTPLHYQVPSSHSWLSGPPASSFGSAYADTMFTEHAPAYLQPPLLNPNRLIINEWNVKDFSERQYTEFKDMYASIYDYARFYGPSPFEPFRELHLVSDPYPQDVNDFAENIRWAKEQWEAYGSVWTELPEHLHQITAHRLHTGWISKEAIAFGHF</sequence>
<name>R0IN22_EXST2</name>
<feature type="region of interest" description="Disordered" evidence="1">
    <location>
        <begin position="223"/>
        <end position="281"/>
    </location>
</feature>
<feature type="compositionally biased region" description="Acidic residues" evidence="1">
    <location>
        <begin position="328"/>
        <end position="354"/>
    </location>
</feature>
<gene>
    <name evidence="2" type="ORF">SETTUDRAFT_110094</name>
</gene>
<dbReference type="RefSeq" id="XP_008026170.1">
    <property type="nucleotide sequence ID" value="XM_008027979.1"/>
</dbReference>
<dbReference type="HOGENOM" id="CLU_514821_0_0_1"/>
<reference evidence="2 3" key="2">
    <citation type="journal article" date="2013" name="PLoS Genet.">
        <title>Comparative genome structure, secondary metabolite, and effector coding capacity across Cochliobolus pathogens.</title>
        <authorList>
            <person name="Condon B.J."/>
            <person name="Leng Y."/>
            <person name="Wu D."/>
            <person name="Bushley K.E."/>
            <person name="Ohm R.A."/>
            <person name="Otillar R."/>
            <person name="Martin J."/>
            <person name="Schackwitz W."/>
            <person name="Grimwood J."/>
            <person name="MohdZainudin N."/>
            <person name="Xue C."/>
            <person name="Wang R."/>
            <person name="Manning V.A."/>
            <person name="Dhillon B."/>
            <person name="Tu Z.J."/>
            <person name="Steffenson B.J."/>
            <person name="Salamov A."/>
            <person name="Sun H."/>
            <person name="Lowry S."/>
            <person name="LaButti K."/>
            <person name="Han J."/>
            <person name="Copeland A."/>
            <person name="Lindquist E."/>
            <person name="Barry K."/>
            <person name="Schmutz J."/>
            <person name="Baker S.E."/>
            <person name="Ciuffetti L.M."/>
            <person name="Grigoriev I.V."/>
            <person name="Zhong S."/>
            <person name="Turgeon B.G."/>
        </authorList>
    </citation>
    <scope>NUCLEOTIDE SEQUENCE [LARGE SCALE GENOMIC DNA]</scope>
    <source>
        <strain evidence="3">28A</strain>
    </source>
</reference>
<evidence type="ECO:0000313" key="3">
    <source>
        <dbReference type="Proteomes" id="UP000016935"/>
    </source>
</evidence>
<accession>R0IN22</accession>